<comment type="caution">
    <text evidence="1">The sequence shown here is derived from an EMBL/GenBank/DDBJ whole genome shotgun (WGS) entry which is preliminary data.</text>
</comment>
<evidence type="ECO:0000313" key="1">
    <source>
        <dbReference type="EMBL" id="KKN27243.1"/>
    </source>
</evidence>
<organism evidence="1">
    <name type="scientific">marine sediment metagenome</name>
    <dbReference type="NCBI Taxonomy" id="412755"/>
    <lineage>
        <taxon>unclassified sequences</taxon>
        <taxon>metagenomes</taxon>
        <taxon>ecological metagenomes</taxon>
    </lineage>
</organism>
<sequence>MNRRNFLKRCSILPFVGSLAAVAKAEATDGSLGCDPCYDDCPHYQQCYGSDTDCDGGNARERTIQMLIDTLNIGNFEPSYPRYMWMSKDCLRRFKSAGIIPKHIEFGKEYNGLIIIKEQEYFVDN</sequence>
<name>A0A0F9SCX9_9ZZZZ</name>
<reference evidence="1" key="1">
    <citation type="journal article" date="2015" name="Nature">
        <title>Complex archaea that bridge the gap between prokaryotes and eukaryotes.</title>
        <authorList>
            <person name="Spang A."/>
            <person name="Saw J.H."/>
            <person name="Jorgensen S.L."/>
            <person name="Zaremba-Niedzwiedzka K."/>
            <person name="Martijn J."/>
            <person name="Lind A.E."/>
            <person name="van Eijk R."/>
            <person name="Schleper C."/>
            <person name="Guy L."/>
            <person name="Ettema T.J."/>
        </authorList>
    </citation>
    <scope>NUCLEOTIDE SEQUENCE</scope>
</reference>
<dbReference type="EMBL" id="LAZR01002654">
    <property type="protein sequence ID" value="KKN27243.1"/>
    <property type="molecule type" value="Genomic_DNA"/>
</dbReference>
<accession>A0A0F9SCX9</accession>
<protein>
    <submittedName>
        <fullName evidence="1">Uncharacterized protein</fullName>
    </submittedName>
</protein>
<dbReference type="AlphaFoldDB" id="A0A0F9SCX9"/>
<gene>
    <name evidence="1" type="ORF">LCGC14_0866520</name>
</gene>
<proteinExistence type="predicted"/>